<dbReference type="PROSITE" id="PS50059">
    <property type="entry name" value="FKBP_PPIASE"/>
    <property type="match status" value="1"/>
</dbReference>
<dbReference type="SUPFAM" id="SSF54534">
    <property type="entry name" value="FKBP-like"/>
    <property type="match status" value="1"/>
</dbReference>
<evidence type="ECO:0000259" key="9">
    <source>
        <dbReference type="PROSITE" id="PS50059"/>
    </source>
</evidence>
<keyword evidence="3 6" id="KW-0697">Rotamase</keyword>
<evidence type="ECO:0000256" key="2">
    <source>
        <dbReference type="ARBA" id="ARBA00006577"/>
    </source>
</evidence>
<evidence type="ECO:0000313" key="10">
    <source>
        <dbReference type="EMBL" id="QJE01274.1"/>
    </source>
</evidence>
<dbReference type="EC" id="5.2.1.8" evidence="7"/>
<evidence type="ECO:0000313" key="11">
    <source>
        <dbReference type="Proteomes" id="UP000502415"/>
    </source>
</evidence>
<feature type="signal peptide" evidence="8">
    <location>
        <begin position="1"/>
        <end position="20"/>
    </location>
</feature>
<evidence type="ECO:0000256" key="6">
    <source>
        <dbReference type="PROSITE-ProRule" id="PRU00277"/>
    </source>
</evidence>
<dbReference type="GO" id="GO:0003755">
    <property type="term" value="F:peptidyl-prolyl cis-trans isomerase activity"/>
    <property type="evidence" value="ECO:0007669"/>
    <property type="project" value="UniProtKB-UniRule"/>
</dbReference>
<dbReference type="AlphaFoldDB" id="A0A7Z2VY53"/>
<comment type="function">
    <text evidence="5">PPIases accelerate the folding of proteins.</text>
</comment>
<evidence type="ECO:0000256" key="1">
    <source>
        <dbReference type="ARBA" id="ARBA00000971"/>
    </source>
</evidence>
<proteinExistence type="inferred from homology"/>
<organism evidence="10 11">
    <name type="scientific">Massilia forsythiae</name>
    <dbReference type="NCBI Taxonomy" id="2728020"/>
    <lineage>
        <taxon>Bacteria</taxon>
        <taxon>Pseudomonadati</taxon>
        <taxon>Pseudomonadota</taxon>
        <taxon>Betaproteobacteria</taxon>
        <taxon>Burkholderiales</taxon>
        <taxon>Oxalobacteraceae</taxon>
        <taxon>Telluria group</taxon>
        <taxon>Massilia</taxon>
    </lineage>
</organism>
<dbReference type="InterPro" id="IPR001179">
    <property type="entry name" value="PPIase_FKBP_dom"/>
</dbReference>
<keyword evidence="11" id="KW-1185">Reference proteome</keyword>
<keyword evidence="8" id="KW-0732">Signal</keyword>
<keyword evidence="4 6" id="KW-0413">Isomerase</keyword>
<dbReference type="KEGG" id="mfy:HH212_15545"/>
<sequence length="152" mass="15787">MKSTITTIALGLVLAFSLGACDRHKQTNATGPATVADTSPQAFKKTDTVEGSGKVATAGQTVTVNYTGWLFAPSAPQQHGAQFDSSIGREPFTFQLGAGNVIKGWDQGVEDMKVGGKRTLLIPAALAYGPDGAGPIPPNANLVFDVELLDVK</sequence>
<evidence type="ECO:0000256" key="8">
    <source>
        <dbReference type="SAM" id="SignalP"/>
    </source>
</evidence>
<dbReference type="Gene3D" id="3.10.50.40">
    <property type="match status" value="1"/>
</dbReference>
<feature type="domain" description="PPIase FKBP-type" evidence="9">
    <location>
        <begin position="59"/>
        <end position="152"/>
    </location>
</feature>
<dbReference type="Proteomes" id="UP000502415">
    <property type="component" value="Chromosome"/>
</dbReference>
<dbReference type="EMBL" id="CP051685">
    <property type="protein sequence ID" value="QJE01274.1"/>
    <property type="molecule type" value="Genomic_DNA"/>
</dbReference>
<dbReference type="RefSeq" id="WP_170203301.1">
    <property type="nucleotide sequence ID" value="NZ_CP051685.1"/>
</dbReference>
<evidence type="ECO:0000256" key="4">
    <source>
        <dbReference type="ARBA" id="ARBA00023235"/>
    </source>
</evidence>
<feature type="chain" id="PRO_5030950039" description="Peptidyl-prolyl cis-trans isomerase" evidence="8">
    <location>
        <begin position="21"/>
        <end position="152"/>
    </location>
</feature>
<dbReference type="InterPro" id="IPR046357">
    <property type="entry name" value="PPIase_dom_sf"/>
</dbReference>
<gene>
    <name evidence="10" type="ORF">HH212_15545</name>
</gene>
<dbReference type="Pfam" id="PF00254">
    <property type="entry name" value="FKBP_C"/>
    <property type="match status" value="1"/>
</dbReference>
<comment type="catalytic activity">
    <reaction evidence="1 6 7">
        <text>[protein]-peptidylproline (omega=180) = [protein]-peptidylproline (omega=0)</text>
        <dbReference type="Rhea" id="RHEA:16237"/>
        <dbReference type="Rhea" id="RHEA-COMP:10747"/>
        <dbReference type="Rhea" id="RHEA-COMP:10748"/>
        <dbReference type="ChEBI" id="CHEBI:83833"/>
        <dbReference type="ChEBI" id="CHEBI:83834"/>
        <dbReference type="EC" id="5.2.1.8"/>
    </reaction>
</comment>
<dbReference type="FunFam" id="3.10.50.40:FF:000006">
    <property type="entry name" value="Peptidyl-prolyl cis-trans isomerase"/>
    <property type="match status" value="1"/>
</dbReference>
<accession>A0A7Z2VY53</accession>
<dbReference type="PROSITE" id="PS51257">
    <property type="entry name" value="PROKAR_LIPOPROTEIN"/>
    <property type="match status" value="1"/>
</dbReference>
<comment type="similarity">
    <text evidence="2 7">Belongs to the FKBP-type PPIase family.</text>
</comment>
<evidence type="ECO:0000256" key="3">
    <source>
        <dbReference type="ARBA" id="ARBA00023110"/>
    </source>
</evidence>
<protein>
    <recommendedName>
        <fullName evidence="7">Peptidyl-prolyl cis-trans isomerase</fullName>
        <ecNumber evidence="7">5.2.1.8</ecNumber>
    </recommendedName>
</protein>
<evidence type="ECO:0000256" key="7">
    <source>
        <dbReference type="RuleBase" id="RU003915"/>
    </source>
</evidence>
<dbReference type="PANTHER" id="PTHR43811">
    <property type="entry name" value="FKBP-TYPE PEPTIDYL-PROLYL CIS-TRANS ISOMERASE FKPA"/>
    <property type="match status" value="1"/>
</dbReference>
<dbReference type="PANTHER" id="PTHR43811:SF19">
    <property type="entry name" value="39 KDA FK506-BINDING NUCLEAR PROTEIN"/>
    <property type="match status" value="1"/>
</dbReference>
<name>A0A7Z2VY53_9BURK</name>
<reference evidence="10 11" key="1">
    <citation type="submission" date="2020-04" db="EMBL/GenBank/DDBJ databases">
        <title>Genome sequencing of novel species.</title>
        <authorList>
            <person name="Heo J."/>
            <person name="Kim S.-J."/>
            <person name="Kim J.-S."/>
            <person name="Hong S.-B."/>
            <person name="Kwon S.-W."/>
        </authorList>
    </citation>
    <scope>NUCLEOTIDE SEQUENCE [LARGE SCALE GENOMIC DNA]</scope>
    <source>
        <strain evidence="10 11">GN2-R2</strain>
    </source>
</reference>
<evidence type="ECO:0000256" key="5">
    <source>
        <dbReference type="ARBA" id="ARBA00056164"/>
    </source>
</evidence>